<accession>A0A9D9ERN9</accession>
<dbReference type="SUPFAM" id="SSF50969">
    <property type="entry name" value="YVTN repeat-like/Quinoprotein amine dehydrogenase"/>
    <property type="match status" value="1"/>
</dbReference>
<dbReference type="Pfam" id="PF13191">
    <property type="entry name" value="AAA_16"/>
    <property type="match status" value="1"/>
</dbReference>
<feature type="domain" description="Orc1-like AAA ATPase" evidence="1">
    <location>
        <begin position="310"/>
        <end position="445"/>
    </location>
</feature>
<proteinExistence type="predicted"/>
<feature type="domain" description="DUF4062" evidence="2">
    <location>
        <begin position="8"/>
        <end position="98"/>
    </location>
</feature>
<evidence type="ECO:0000259" key="2">
    <source>
        <dbReference type="Pfam" id="PF13271"/>
    </source>
</evidence>
<evidence type="ECO:0000259" key="1">
    <source>
        <dbReference type="Pfam" id="PF13191"/>
    </source>
</evidence>
<dbReference type="InterPro" id="IPR025139">
    <property type="entry name" value="DUF4062"/>
</dbReference>
<dbReference type="InterPro" id="IPR011044">
    <property type="entry name" value="Quino_amine_DH_bsu"/>
</dbReference>
<dbReference type="SUPFAM" id="SSF52540">
    <property type="entry name" value="P-loop containing nucleoside triphosphate hydrolases"/>
    <property type="match status" value="1"/>
</dbReference>
<dbReference type="Pfam" id="PF13271">
    <property type="entry name" value="DUF4062"/>
    <property type="match status" value="1"/>
</dbReference>
<gene>
    <name evidence="3" type="ORF">IAC06_03170</name>
</gene>
<dbReference type="InterPro" id="IPR041664">
    <property type="entry name" value="AAA_16"/>
</dbReference>
<protein>
    <submittedName>
        <fullName evidence="3">DUF4062 domain-containing protein</fullName>
    </submittedName>
</protein>
<sequence>MTREKYIRLFVSSTFNDMRLERDILQSTVFPEIKEFCNSHGWEFEAVDLRWGISSESGLDQKTMHICLSELKRCQRVSPKPNFLVLMGDRYGWIPLPESLPASLYGKLYHYASVRQAGLLEEWYRKDENELPEAVYVLQPRRGKYEASDIYEKDVAEPLRQLIRDFVLGHPEDSFESLISSATEQEIQTGALSAGDSREHIIIYRRRLSDIPEDLMSVFDDIGNDSFAKARHSHLERELYKATSPELRYDAGIKYCDYIGSTYPDIFARNISDRLKKVIAAEMESWEKISDVESEAERIRTFIQASSACFIGRDEEISTVFRSLLTAESGCSMLVCGKSGTGKSGFLANVAAMLSGMDCDSIPVFSGTSAFSSSGDNILRYLYEKLAAIYPDSIRTDPTHWLLNRKLASLDVERPLFIIVDALDQLDPDDGIAGLHWLPDRLPEAVYVICSVSDDPQYAEVASSPKFQKRLALGALEIDKAGNMVSAVLKRNGRRLTEAQEKAVGRILEKSERTPLFLSLLVRILSRIPSYSELEIDGSCSDIRTLLDRYLSFIVSGLHFDAELIRISLGALSLVRLGIADSEMVRFAAGDGRYWERLVRESVNSIPDIPGQERRIPFIIWSRLYDELSFLFTEMDLDGRLVRFYHNGIRDIIRDLSLFSEEYLDSLKDRLYDFYYSDMSVSGSRHPLYELPCLSSDCRKLFGDFSFISRKLSAHLSSELAADYSLARRKYGPEAGPYFDNLLDFEMRLANTMKEKKLPSDSAYSLTVNSAGSYAPGTVIRKLFEEAYGKAYLADISGWRDVSDDIMRSVPSGPKIDYIDDSLAYGVSLQDGRVRIVEINTGRTVRTVASGVKRYKVSGDMKACLAVKEKSIEWIDIKSGETMFAYSLDDSLIREFYAADTSETAVIQYGRERKTVIYVFRTGKDMVTVRPRAADDADISLAGISGDGNYAFIIAVQDTEDGKDNARMTTVISRLRIDTLEDRSFRFSHSGRSGRQLSLAVSEKGDRIVFNYDDAMVLGNPETGEFVPYMLHFNALGGNSSKYWMSADGNFVLSTGRDSKIVKFDCENKSAVYSFHIPDPSRIFGEAVFFAAGRSLGGILLQSFVKTGDSPVNTASRLLRIGNAGNCCFPVTERGINSLAMDEAGSKLIYCYGSDNAFDSDPYGVIVDMAAMRKTIVVPDADIEAFGRCAVMDREGKTAAYIVHNGAVIYRNGRTEFLKTGFMPYGAALRKDGEALLLSYWKDGSYHIGRYRAGMKEMEHIMSFSAGHLSDCDEMWISENGRYLVLDTGYDSMLLLDTIEGKTLCTARRIFVDEYNMTVNTVDEEGHSRFYGIDDSGGMRISEDNAGYMYLAAKSDGTVCLAAMEGVPTVLIRNNVNGKAYQIRFDSGIEAAGFLKRNGYLYVMTVDGVFLVNYPEARITERFLFPPGEKSYRMKVYGDRAAVYPEYSGSSLYILENNAKIHSEQ</sequence>
<dbReference type="PANTHER" id="PTHR19871">
    <property type="entry name" value="BETA TRANSDUCIN-RELATED PROTEIN"/>
    <property type="match status" value="1"/>
</dbReference>
<name>A0A9D9ERN9_9BACT</name>
<comment type="caution">
    <text evidence="3">The sequence shown here is derived from an EMBL/GenBank/DDBJ whole genome shotgun (WGS) entry which is preliminary data.</text>
</comment>
<dbReference type="Gene3D" id="3.40.50.300">
    <property type="entry name" value="P-loop containing nucleotide triphosphate hydrolases"/>
    <property type="match status" value="1"/>
</dbReference>
<dbReference type="PANTHER" id="PTHR19871:SF14">
    <property type="entry name" value="DUF4062 DOMAIN-CONTAINING PROTEIN"/>
    <property type="match status" value="1"/>
</dbReference>
<dbReference type="EMBL" id="JADIMI010000028">
    <property type="protein sequence ID" value="MBO8451870.1"/>
    <property type="molecule type" value="Genomic_DNA"/>
</dbReference>
<dbReference type="InterPro" id="IPR027417">
    <property type="entry name" value="P-loop_NTPase"/>
</dbReference>
<dbReference type="InterPro" id="IPR052752">
    <property type="entry name" value="NACHT-WD_repeat"/>
</dbReference>
<dbReference type="Proteomes" id="UP000823661">
    <property type="component" value="Unassembled WGS sequence"/>
</dbReference>
<evidence type="ECO:0000313" key="4">
    <source>
        <dbReference type="Proteomes" id="UP000823661"/>
    </source>
</evidence>
<reference evidence="3" key="2">
    <citation type="journal article" date="2021" name="PeerJ">
        <title>Extensive microbial diversity within the chicken gut microbiome revealed by metagenomics and culture.</title>
        <authorList>
            <person name="Gilroy R."/>
            <person name="Ravi A."/>
            <person name="Getino M."/>
            <person name="Pursley I."/>
            <person name="Horton D.L."/>
            <person name="Alikhan N.F."/>
            <person name="Baker D."/>
            <person name="Gharbi K."/>
            <person name="Hall N."/>
            <person name="Watson M."/>
            <person name="Adriaenssens E.M."/>
            <person name="Foster-Nyarko E."/>
            <person name="Jarju S."/>
            <person name="Secka A."/>
            <person name="Antonio M."/>
            <person name="Oren A."/>
            <person name="Chaudhuri R.R."/>
            <person name="La Ragione R."/>
            <person name="Hildebrand F."/>
            <person name="Pallen M.J."/>
        </authorList>
    </citation>
    <scope>NUCLEOTIDE SEQUENCE</scope>
    <source>
        <strain evidence="3">B1-20833</strain>
    </source>
</reference>
<reference evidence="3" key="1">
    <citation type="submission" date="2020-10" db="EMBL/GenBank/DDBJ databases">
        <authorList>
            <person name="Gilroy R."/>
        </authorList>
    </citation>
    <scope>NUCLEOTIDE SEQUENCE</scope>
    <source>
        <strain evidence="3">B1-20833</strain>
    </source>
</reference>
<organism evidence="3 4">
    <name type="scientific">Candidatus Cryptobacteroides intestinavium</name>
    <dbReference type="NCBI Taxonomy" id="2840766"/>
    <lineage>
        <taxon>Bacteria</taxon>
        <taxon>Pseudomonadati</taxon>
        <taxon>Bacteroidota</taxon>
        <taxon>Bacteroidia</taxon>
        <taxon>Bacteroidales</taxon>
        <taxon>Candidatus Cryptobacteroides</taxon>
    </lineage>
</organism>
<evidence type="ECO:0000313" key="3">
    <source>
        <dbReference type="EMBL" id="MBO8451870.1"/>
    </source>
</evidence>
<dbReference type="SUPFAM" id="SSF63829">
    <property type="entry name" value="Calcium-dependent phosphotriesterase"/>
    <property type="match status" value="1"/>
</dbReference>